<gene>
    <name evidence="1" type="ORF">FRZ06_06635</name>
</gene>
<organism evidence="1 2">
    <name type="scientific">Anoxybacterium hadale</name>
    <dbReference type="NCBI Taxonomy" id="3408580"/>
    <lineage>
        <taxon>Bacteria</taxon>
        <taxon>Bacillati</taxon>
        <taxon>Bacillota</taxon>
        <taxon>Clostridia</taxon>
        <taxon>Peptostreptococcales</taxon>
        <taxon>Anaerovoracaceae</taxon>
        <taxon>Anoxybacterium</taxon>
    </lineage>
</organism>
<sequence>MITIFIFLSGLLVGSFLNVCIYRIPGGESISFPPSHCTGCGGRIKPYDLIPLLSYAVLGGKCRFCGCSISLQYPLVELLTGLLFTALYLKFGLTFALYKGMIFFGFLIVVSIIDLKTTDIYFRVTLPGILIGLILAGAGYSLTLQSGFWSYVIGGLAGGGLIAVLILLTGGMGWGDAELCLLCGLYLGLSLTAAMLLIAFVTGGIVGISLILLRKKGRKDMIPFGPFLAAGSAIAYLFGQELVQFYMIYYDSFF</sequence>
<evidence type="ECO:0000313" key="2">
    <source>
        <dbReference type="Proteomes" id="UP000594014"/>
    </source>
</evidence>
<dbReference type="EMBL" id="CP042469">
    <property type="protein sequence ID" value="QOX63039.1"/>
    <property type="molecule type" value="Genomic_DNA"/>
</dbReference>
<accession>A0ACD1A9P4</accession>
<protein>
    <submittedName>
        <fullName evidence="1">Prepilin peptidase</fullName>
    </submittedName>
</protein>
<proteinExistence type="predicted"/>
<keyword evidence="2" id="KW-1185">Reference proteome</keyword>
<reference evidence="1" key="1">
    <citation type="submission" date="2019-08" db="EMBL/GenBank/DDBJ databases">
        <title>Genome sequence of Clostridiales bacterium MT110.</title>
        <authorList>
            <person name="Cao J."/>
        </authorList>
    </citation>
    <scope>NUCLEOTIDE SEQUENCE</scope>
    <source>
        <strain evidence="1">MT110</strain>
    </source>
</reference>
<dbReference type="Proteomes" id="UP000594014">
    <property type="component" value="Chromosome"/>
</dbReference>
<name>A0ACD1A9P4_9FIRM</name>
<evidence type="ECO:0000313" key="1">
    <source>
        <dbReference type="EMBL" id="QOX63039.1"/>
    </source>
</evidence>